<protein>
    <submittedName>
        <fullName evidence="3">Uncharacterized protein LOC109114322</fullName>
    </submittedName>
</protein>
<dbReference type="KEGG" id="nnu:109114322"/>
<dbReference type="Pfam" id="PF07727">
    <property type="entry name" value="RVT_2"/>
    <property type="match status" value="1"/>
</dbReference>
<gene>
    <name evidence="3" type="primary">LOC109114322</name>
</gene>
<dbReference type="RefSeq" id="XP_019052229.1">
    <property type="nucleotide sequence ID" value="XM_019196684.1"/>
</dbReference>
<organism evidence="2 3">
    <name type="scientific">Nelumbo nucifera</name>
    <name type="common">Sacred lotus</name>
    <dbReference type="NCBI Taxonomy" id="4432"/>
    <lineage>
        <taxon>Eukaryota</taxon>
        <taxon>Viridiplantae</taxon>
        <taxon>Streptophyta</taxon>
        <taxon>Embryophyta</taxon>
        <taxon>Tracheophyta</taxon>
        <taxon>Spermatophyta</taxon>
        <taxon>Magnoliopsida</taxon>
        <taxon>Proteales</taxon>
        <taxon>Nelumbonaceae</taxon>
        <taxon>Nelumbo</taxon>
    </lineage>
</organism>
<dbReference type="InterPro" id="IPR043502">
    <property type="entry name" value="DNA/RNA_pol_sf"/>
</dbReference>
<evidence type="ECO:0000259" key="1">
    <source>
        <dbReference type="Pfam" id="PF07727"/>
    </source>
</evidence>
<dbReference type="InParanoid" id="A0A1U8Q0B0"/>
<dbReference type="PANTHER" id="PTHR11439">
    <property type="entry name" value="GAG-POL-RELATED RETROTRANSPOSON"/>
    <property type="match status" value="1"/>
</dbReference>
<reference evidence="3" key="1">
    <citation type="submission" date="2025-08" db="UniProtKB">
        <authorList>
            <consortium name="RefSeq"/>
        </authorList>
    </citation>
    <scope>IDENTIFICATION</scope>
</reference>
<dbReference type="InterPro" id="IPR013103">
    <property type="entry name" value="RVT_2"/>
</dbReference>
<sequence>MAAEIKALEDNGTWVITDLPPCKRAVGCKGRTKSVAFSNPSTASKQASRNLFAKFSSALLVHGFQQSRADYSLFTRHCGTSYTAALVYVDDILLAGNDIATINAIKAYLHSQFHLKDLGVLKYFLGLEVARSPFGIFLSQRKYTLDILHDCGLTNAKPIAFPIEQNSRFDDTQGELLVDATRYRRLLGRLQYLTVTRLDILYVVNTLSQFSSKPTNVHWDAALHILRYIKATPGHGIFFRSTSSLQLHIYCDSDWTSCPTTRRSVTGYYCLLGDSPISWKSKR</sequence>
<dbReference type="OMA" id="AFPIEQN"/>
<dbReference type="Proteomes" id="UP000189703">
    <property type="component" value="Unplaced"/>
</dbReference>
<dbReference type="OrthoDB" id="414945at2759"/>
<dbReference type="AlphaFoldDB" id="A0A1U8Q0B0"/>
<feature type="domain" description="Reverse transcriptase Ty1/copia-type" evidence="1">
    <location>
        <begin position="45"/>
        <end position="164"/>
    </location>
</feature>
<name>A0A1U8Q0B0_NELNU</name>
<dbReference type="STRING" id="4432.A0A1U8Q0B0"/>
<dbReference type="SUPFAM" id="SSF56672">
    <property type="entry name" value="DNA/RNA polymerases"/>
    <property type="match status" value="1"/>
</dbReference>
<accession>A0A1U8Q0B0</accession>
<evidence type="ECO:0000313" key="3">
    <source>
        <dbReference type="RefSeq" id="XP_019052229.1"/>
    </source>
</evidence>
<keyword evidence="2" id="KW-1185">Reference proteome</keyword>
<evidence type="ECO:0000313" key="2">
    <source>
        <dbReference type="Proteomes" id="UP000189703"/>
    </source>
</evidence>
<proteinExistence type="predicted"/>
<dbReference type="GeneID" id="109114322"/>
<dbReference type="PANTHER" id="PTHR11439:SF515">
    <property type="entry name" value="GAG-POL POLYPROTEIN"/>
    <property type="match status" value="1"/>
</dbReference>